<dbReference type="Gene3D" id="2.60.120.650">
    <property type="entry name" value="Cupin"/>
    <property type="match status" value="1"/>
</dbReference>
<comment type="subcellular location">
    <subcellularLocation>
        <location evidence="1">Nucleus</location>
    </subcellularLocation>
</comment>
<dbReference type="InterPro" id="IPR003347">
    <property type="entry name" value="JmjC_dom"/>
</dbReference>
<sequence>MAILIAKQERWNQHSTNSEMKRIWKISDVAGHLTKRRSRKLLEDGNEEQSLEELEKEDEGFLPTKAKASTTKNKRTREIIYSDNIEILEKCPQMGASNKSIFLNHEEEVILKKTKVRRSFRLSDGVKDRSSGEAKERNNEPRNFSSYTTSSSSSSSISVLNGDTNSIKRCTRRNLKMLGKGKECIRCHQCKRNYRQSVVPCCKCKQERYCLRCIKKWYPQMDEEEIAEACPFCRGNCNCNMCLQSSGSFKTMQRKVTNREKVKLAQYLIHSLLPFLKQIHKEQSDEMEMESRIRGISPSEIPLPRALCNNDERVYCNNCATSIADLHRSCPNCSYEVCLSCCREIREGNLLGGAEEVAVHYPNRGHDYIHGGDPLPGSYAIKCFMDYLEPLVEWKANSDGSVPCAPKEMGGCGYYGLELKRILPKGWVSDLEVKAEYVLTSCGAEQAPSERNCSDKGTEMVRKASSREGSNDNYLYCPLSKDILKGEELRQFQRHWVNGEPVIVRNVLEQTSGLSWEPMVMWRALCDNMDTKTGAKLSEMKAIDCLAGCEVEINAHQFVKGYTEGRTYYNSWPEMLKLKDWPPYDRFENLLPRHCDEFISALPFHEYTDPRTGFLNLTVKLPPDVIKPDLGPKTYIAYGIAEELGRGDSVTKLHCDLSDAVNILTHTAEVVLNDQQRYAVEMLKRKHKAQDEREHFGDAAAKTEEDACAPSPIIETTEALGLSIEEEEETEFPGFPLEGKTEKTGSALWDIFRRKDVPNLQRYLRKYSKEFRHTYCSPVEQVVHPIHDQAFYLTLEHKRKLKEEFGVEPWTFEQRLGEAVFIPAGCPHQVRNLKSCTKVAVDFVSPENIRECLRLTEEFRQLPKNHRVREDKLEIKKMVLHAVNQALKDLEDLASTQD</sequence>
<dbReference type="Pfam" id="PF10497">
    <property type="entry name" value="zf-4CXXC_R1"/>
    <property type="match status" value="1"/>
</dbReference>
<dbReference type="GO" id="GO:0031490">
    <property type="term" value="F:chromatin DNA binding"/>
    <property type="evidence" value="ECO:0007669"/>
    <property type="project" value="TreeGrafter"/>
</dbReference>
<dbReference type="GO" id="GO:0003712">
    <property type="term" value="F:transcription coregulator activity"/>
    <property type="evidence" value="ECO:0007669"/>
    <property type="project" value="TreeGrafter"/>
</dbReference>
<proteinExistence type="inferred from homology"/>
<dbReference type="GO" id="GO:0008270">
    <property type="term" value="F:zinc ion binding"/>
    <property type="evidence" value="ECO:0007669"/>
    <property type="project" value="UniProtKB-KW"/>
</dbReference>
<dbReference type="PANTHER" id="PTHR12549:SF37">
    <property type="entry name" value="LYSINE-SPECIFIC DEMETHYLASE JMJ26"/>
    <property type="match status" value="1"/>
</dbReference>
<protein>
    <recommendedName>
        <fullName evidence="13">Lysine-specific demethylase JMJ25-like</fullName>
    </recommendedName>
</protein>
<dbReference type="Pfam" id="PF02373">
    <property type="entry name" value="JmjC"/>
    <property type="match status" value="1"/>
</dbReference>
<evidence type="ECO:0000256" key="4">
    <source>
        <dbReference type="ARBA" id="ARBA00023015"/>
    </source>
</evidence>
<dbReference type="GO" id="GO:0000118">
    <property type="term" value="C:histone deacetylase complex"/>
    <property type="evidence" value="ECO:0007669"/>
    <property type="project" value="TreeGrafter"/>
</dbReference>
<dbReference type="PROSITE" id="PS51184">
    <property type="entry name" value="JMJC"/>
    <property type="match status" value="1"/>
</dbReference>
<evidence type="ECO:0000313" key="12">
    <source>
        <dbReference type="Proteomes" id="UP000655225"/>
    </source>
</evidence>
<evidence type="ECO:0000256" key="5">
    <source>
        <dbReference type="ARBA" id="ARBA00023163"/>
    </source>
</evidence>
<dbReference type="InterPro" id="IPR001841">
    <property type="entry name" value="Znf_RING"/>
</dbReference>
<dbReference type="GO" id="GO:0006357">
    <property type="term" value="P:regulation of transcription by RNA polymerase II"/>
    <property type="evidence" value="ECO:0007669"/>
    <property type="project" value="TreeGrafter"/>
</dbReference>
<comment type="caution">
    <text evidence="11">The sequence shown here is derived from an EMBL/GenBank/DDBJ whole genome shotgun (WGS) entry which is preliminary data.</text>
</comment>
<keyword evidence="7" id="KW-0862">Zinc</keyword>
<name>A0A835DMI0_TETSI</name>
<dbReference type="GO" id="GO:0000785">
    <property type="term" value="C:chromatin"/>
    <property type="evidence" value="ECO:0007669"/>
    <property type="project" value="TreeGrafter"/>
</dbReference>
<accession>A0A835DMI0</accession>
<dbReference type="SUPFAM" id="SSF51197">
    <property type="entry name" value="Clavaminate synthase-like"/>
    <property type="match status" value="1"/>
</dbReference>
<dbReference type="InterPro" id="IPR018866">
    <property type="entry name" value="Znf-4CXXC_R1"/>
</dbReference>
<dbReference type="OrthoDB" id="1667110at2759"/>
<evidence type="ECO:0000256" key="7">
    <source>
        <dbReference type="PROSITE-ProRule" id="PRU00175"/>
    </source>
</evidence>
<dbReference type="InterPro" id="IPR045109">
    <property type="entry name" value="LSDs-like"/>
</dbReference>
<dbReference type="GO" id="GO:0032454">
    <property type="term" value="F:histone H3K9 demethylase activity"/>
    <property type="evidence" value="ECO:0007669"/>
    <property type="project" value="InterPro"/>
</dbReference>
<gene>
    <name evidence="11" type="ORF">HHK36_005681</name>
</gene>
<reference evidence="11 12" key="1">
    <citation type="submission" date="2020-04" db="EMBL/GenBank/DDBJ databases">
        <title>Plant Genome Project.</title>
        <authorList>
            <person name="Zhang R.-G."/>
        </authorList>
    </citation>
    <scope>NUCLEOTIDE SEQUENCE [LARGE SCALE GENOMIC DNA]</scope>
    <source>
        <strain evidence="11">YNK0</strain>
        <tissue evidence="11">Leaf</tissue>
    </source>
</reference>
<evidence type="ECO:0000256" key="3">
    <source>
        <dbReference type="ARBA" id="ARBA00022723"/>
    </source>
</evidence>
<feature type="domain" description="RING-type" evidence="9">
    <location>
        <begin position="187"/>
        <end position="234"/>
    </location>
</feature>
<evidence type="ECO:0000256" key="8">
    <source>
        <dbReference type="SAM" id="MobiDB-lite"/>
    </source>
</evidence>
<keyword evidence="6" id="KW-0539">Nucleus</keyword>
<dbReference type="AlphaFoldDB" id="A0A835DMI0"/>
<feature type="compositionally biased region" description="Acidic residues" evidence="8">
    <location>
        <begin position="44"/>
        <end position="60"/>
    </location>
</feature>
<feature type="compositionally biased region" description="Low complexity" evidence="8">
    <location>
        <begin position="145"/>
        <end position="158"/>
    </location>
</feature>
<evidence type="ECO:0000259" key="9">
    <source>
        <dbReference type="PROSITE" id="PS50089"/>
    </source>
</evidence>
<comment type="similarity">
    <text evidence="2">Belongs to the JARID1 histone demethylase family.</text>
</comment>
<feature type="compositionally biased region" description="Basic and acidic residues" evidence="8">
    <location>
        <begin position="124"/>
        <end position="140"/>
    </location>
</feature>
<dbReference type="PANTHER" id="PTHR12549">
    <property type="entry name" value="JMJC DOMAIN-CONTAINING HISTONE DEMETHYLATION PROTEIN"/>
    <property type="match status" value="1"/>
</dbReference>
<dbReference type="OMA" id="NFNDCRS"/>
<keyword evidence="3" id="KW-0479">Metal-binding</keyword>
<feature type="region of interest" description="Disordered" evidence="8">
    <location>
        <begin position="42"/>
        <end position="64"/>
    </location>
</feature>
<evidence type="ECO:0008006" key="13">
    <source>
        <dbReference type="Google" id="ProtNLM"/>
    </source>
</evidence>
<keyword evidence="7" id="KW-0863">Zinc-finger</keyword>
<evidence type="ECO:0000256" key="6">
    <source>
        <dbReference type="ARBA" id="ARBA00023242"/>
    </source>
</evidence>
<organism evidence="11 12">
    <name type="scientific">Tetracentron sinense</name>
    <name type="common">Spur-leaf</name>
    <dbReference type="NCBI Taxonomy" id="13715"/>
    <lineage>
        <taxon>Eukaryota</taxon>
        <taxon>Viridiplantae</taxon>
        <taxon>Streptophyta</taxon>
        <taxon>Embryophyta</taxon>
        <taxon>Tracheophyta</taxon>
        <taxon>Spermatophyta</taxon>
        <taxon>Magnoliopsida</taxon>
        <taxon>Trochodendrales</taxon>
        <taxon>Trochodendraceae</taxon>
        <taxon>Tetracentron</taxon>
    </lineage>
</organism>
<keyword evidence="4" id="KW-0805">Transcription regulation</keyword>
<dbReference type="Proteomes" id="UP000655225">
    <property type="component" value="Unassembled WGS sequence"/>
</dbReference>
<evidence type="ECO:0000259" key="10">
    <source>
        <dbReference type="PROSITE" id="PS51184"/>
    </source>
</evidence>
<evidence type="ECO:0000256" key="1">
    <source>
        <dbReference type="ARBA" id="ARBA00004123"/>
    </source>
</evidence>
<evidence type="ECO:0000313" key="11">
    <source>
        <dbReference type="EMBL" id="KAF8409603.1"/>
    </source>
</evidence>
<keyword evidence="5" id="KW-0804">Transcription</keyword>
<dbReference type="EMBL" id="JABCRI010000003">
    <property type="protein sequence ID" value="KAF8409603.1"/>
    <property type="molecule type" value="Genomic_DNA"/>
</dbReference>
<evidence type="ECO:0000256" key="2">
    <source>
        <dbReference type="ARBA" id="ARBA00006801"/>
    </source>
</evidence>
<feature type="region of interest" description="Disordered" evidence="8">
    <location>
        <begin position="122"/>
        <end position="160"/>
    </location>
</feature>
<keyword evidence="12" id="KW-1185">Reference proteome</keyword>
<dbReference type="SMART" id="SM00558">
    <property type="entry name" value="JmjC"/>
    <property type="match status" value="1"/>
</dbReference>
<feature type="domain" description="JmjC" evidence="10">
    <location>
        <begin position="610"/>
        <end position="860"/>
    </location>
</feature>
<dbReference type="PROSITE" id="PS50089">
    <property type="entry name" value="ZF_RING_2"/>
    <property type="match status" value="1"/>
</dbReference>